<organism evidence="4 5">
    <name type="scientific">Brevundimonas nasdae</name>
    <dbReference type="NCBI Taxonomy" id="172043"/>
    <lineage>
        <taxon>Bacteria</taxon>
        <taxon>Pseudomonadati</taxon>
        <taxon>Pseudomonadota</taxon>
        <taxon>Alphaproteobacteria</taxon>
        <taxon>Caulobacterales</taxon>
        <taxon>Caulobacteraceae</taxon>
        <taxon>Brevundimonas</taxon>
    </lineage>
</organism>
<feature type="chain" id="PRO_5045226872" evidence="2">
    <location>
        <begin position="26"/>
        <end position="496"/>
    </location>
</feature>
<dbReference type="Proteomes" id="UP000824334">
    <property type="component" value="Chromosome"/>
</dbReference>
<dbReference type="InterPro" id="IPR006680">
    <property type="entry name" value="Amidohydro-rel"/>
</dbReference>
<keyword evidence="2" id="KW-0732">Signal</keyword>
<dbReference type="GeneID" id="94376915"/>
<accession>A0ABX8TG33</accession>
<evidence type="ECO:0000259" key="3">
    <source>
        <dbReference type="Pfam" id="PF01979"/>
    </source>
</evidence>
<feature type="signal peptide" evidence="2">
    <location>
        <begin position="1"/>
        <end position="25"/>
    </location>
</feature>
<dbReference type="CDD" id="cd01309">
    <property type="entry name" value="Met_dep_hydrolase_C"/>
    <property type="match status" value="1"/>
</dbReference>
<dbReference type="InterPro" id="IPR051781">
    <property type="entry name" value="Metallo-dep_Hydrolase"/>
</dbReference>
<name>A0ABX8TG33_9CAUL</name>
<sequence>MNRHHLRGASLAAVACAALALSACATTGQGTASSEAGGAAKPSKDRSLDAGLDPATTLNPYPSTYQPLPRENFAVVGATVLTGTDRKIENGVVVVTDGKVAAVGDAQTPVPAGHRVIDARGRYVTPGVIDVHSHLGVYPSPGVQGLSNGNEATSPNTAQVWAEHSIWPQDPGFNTARAGGVTTLHILPGSANLFGGRGVTIRNVPSVTMQGLKFPNAPYTVKMACGENPARVYGSRNQSPSTAMGNMAGYRAAFIAAREYKAKWDKWRETGEGSPPTRNLQNETLAGVLDGSILIQNHCYRANEMAMMMDMANEFGYRISTFHHATEAYKIAPQLAANGICAAIWTGWWGFKMEALDAIEENAALVDAQQGSCAVIHSDDPELTQRLNQEAAAALSAGRRAGLNISEEHAIGWFTSNAAKAIGIADQTGSLTPGLRADVVIWSADPFSIYARADQVFIDGALTYDRANPAYQPTSDFELGQPGYGLTTANATVGAR</sequence>
<reference evidence="4 5" key="1">
    <citation type="submission" date="2021-07" db="EMBL/GenBank/DDBJ databases">
        <title>Isolation and characterization of bacteria from a gold mining with a capacity of golden bioaccumulation.</title>
        <authorList>
            <person name="Yang X.J."/>
        </authorList>
    </citation>
    <scope>NUCLEOTIDE SEQUENCE [LARGE SCALE GENOMIC DNA]</scope>
    <source>
        <strain evidence="4 5">Au29</strain>
    </source>
</reference>
<dbReference type="RefSeq" id="WP_219352994.1">
    <property type="nucleotide sequence ID" value="NZ_CP080034.1"/>
</dbReference>
<dbReference type="PANTHER" id="PTHR43135">
    <property type="entry name" value="ALPHA-D-RIBOSE 1-METHYLPHOSPHONATE 5-TRIPHOSPHATE DIPHOSPHATASE"/>
    <property type="match status" value="1"/>
</dbReference>
<gene>
    <name evidence="4" type="ORF">KWG56_16615</name>
</gene>
<feature type="region of interest" description="Disordered" evidence="1">
    <location>
        <begin position="30"/>
        <end position="64"/>
    </location>
</feature>
<dbReference type="PROSITE" id="PS51257">
    <property type="entry name" value="PROKAR_LIPOPROTEIN"/>
    <property type="match status" value="1"/>
</dbReference>
<dbReference type="EMBL" id="CP080034">
    <property type="protein sequence ID" value="QYC10160.1"/>
    <property type="molecule type" value="Genomic_DNA"/>
</dbReference>
<evidence type="ECO:0000313" key="4">
    <source>
        <dbReference type="EMBL" id="QYC10160.1"/>
    </source>
</evidence>
<dbReference type="PANTHER" id="PTHR43135:SF3">
    <property type="entry name" value="ALPHA-D-RIBOSE 1-METHYLPHOSPHONATE 5-TRIPHOSPHATE DIPHOSPHATASE"/>
    <property type="match status" value="1"/>
</dbReference>
<evidence type="ECO:0000256" key="1">
    <source>
        <dbReference type="SAM" id="MobiDB-lite"/>
    </source>
</evidence>
<feature type="domain" description="Amidohydrolase-related" evidence="3">
    <location>
        <begin position="396"/>
        <end position="460"/>
    </location>
</feature>
<dbReference type="Pfam" id="PF01979">
    <property type="entry name" value="Amidohydro_1"/>
    <property type="match status" value="1"/>
</dbReference>
<proteinExistence type="predicted"/>
<keyword evidence="5" id="KW-1185">Reference proteome</keyword>
<evidence type="ECO:0000313" key="5">
    <source>
        <dbReference type="Proteomes" id="UP000824334"/>
    </source>
</evidence>
<evidence type="ECO:0000256" key="2">
    <source>
        <dbReference type="SAM" id="SignalP"/>
    </source>
</evidence>
<protein>
    <submittedName>
        <fullName evidence="4">Amidohydrolase</fullName>
    </submittedName>
</protein>